<evidence type="ECO:0000313" key="3">
    <source>
        <dbReference type="Proteomes" id="UP000738359"/>
    </source>
</evidence>
<comment type="caution">
    <text evidence="2">The sequence shown here is derived from an EMBL/GenBank/DDBJ whole genome shotgun (WGS) entry which is preliminary data.</text>
</comment>
<dbReference type="EMBL" id="JAAAHY010000064">
    <property type="protein sequence ID" value="KAF9967676.1"/>
    <property type="molecule type" value="Genomic_DNA"/>
</dbReference>
<dbReference type="OrthoDB" id="2431507at2759"/>
<sequence>MRSVVTIPVINGVAHIIHFDAQSGQTAVDGEVRYELDHPMPPPEDGEPGDVATVQGQDVSGKKSTAQEKEAATLLNEYVADANAQFVSHKEKYPLPSEGTTPIATLETVQDSPKALGSISSTSADGHGGEKVATANKLNKNNDHRDLKDDDLTPQPFSIPGDDEPKDEEGMESIGEQGDRTRSRVSAHHHHHHTVPQQHDAPRVPASQEQQQTGFTVEQGHRISSEPSLEDVTVIDKNPDMLEAAEQQETTLFAPSSPSLSIPARQNILAEIPDSPQEQHDSILNDESANKNNPITVPESLRTRGLVPSVVGAHHCTPQFCVNVSVTDDGQFATFHIERDMAHTGWIALGIGYAMTMADLIILWPTHTPNRGAVLSRRTTHAYIEPHLVGLDPHPSSDPLMSDRPSEASLYPPNEYILHNRNPLSVDLLGHPLVPGSSSTSHRKTSITPMTLFPQDPDGSKKFIVQFTRPLKTVNRAYKLTPGTEQDFCWAYSPKPVSPDSVQDPGAHITQHKSVGSFAMDVAANQPGLKDLIQRLKLEDEQEAAAEKERRKKEIEESNRKLAHEQPQPVVGAQPAREEGSKKVQLSEAQMAWMTAETVSGRNESPPSPLLN</sequence>
<feature type="region of interest" description="Disordered" evidence="1">
    <location>
        <begin position="112"/>
        <end position="229"/>
    </location>
</feature>
<proteinExistence type="predicted"/>
<name>A0A9P6JFM1_MORAP</name>
<evidence type="ECO:0000313" key="2">
    <source>
        <dbReference type="EMBL" id="KAF9967676.1"/>
    </source>
</evidence>
<protein>
    <recommendedName>
        <fullName evidence="4">DOMON domain-containing protein</fullName>
    </recommendedName>
</protein>
<gene>
    <name evidence="2" type="ORF">BGZ70_008654</name>
</gene>
<feature type="compositionally biased region" description="Basic residues" evidence="1">
    <location>
        <begin position="183"/>
        <end position="194"/>
    </location>
</feature>
<organism evidence="2 3">
    <name type="scientific">Mortierella alpina</name>
    <name type="common">Oleaginous fungus</name>
    <name type="synonym">Mortierella renispora</name>
    <dbReference type="NCBI Taxonomy" id="64518"/>
    <lineage>
        <taxon>Eukaryota</taxon>
        <taxon>Fungi</taxon>
        <taxon>Fungi incertae sedis</taxon>
        <taxon>Mucoromycota</taxon>
        <taxon>Mortierellomycotina</taxon>
        <taxon>Mortierellomycetes</taxon>
        <taxon>Mortierellales</taxon>
        <taxon>Mortierellaceae</taxon>
        <taxon>Mortierella</taxon>
    </lineage>
</organism>
<accession>A0A9P6JFM1</accession>
<evidence type="ECO:0000256" key="1">
    <source>
        <dbReference type="SAM" id="MobiDB-lite"/>
    </source>
</evidence>
<feature type="compositionally biased region" description="Basic and acidic residues" evidence="1">
    <location>
        <begin position="140"/>
        <end position="151"/>
    </location>
</feature>
<dbReference type="AlphaFoldDB" id="A0A9P6JFM1"/>
<dbReference type="Proteomes" id="UP000738359">
    <property type="component" value="Unassembled WGS sequence"/>
</dbReference>
<feature type="compositionally biased region" description="Acidic residues" evidence="1">
    <location>
        <begin position="161"/>
        <end position="171"/>
    </location>
</feature>
<evidence type="ECO:0008006" key="4">
    <source>
        <dbReference type="Google" id="ProtNLM"/>
    </source>
</evidence>
<dbReference type="Gene3D" id="2.60.40.1210">
    <property type="entry name" value="Cellobiose dehydrogenase, cytochrome domain"/>
    <property type="match status" value="1"/>
</dbReference>
<feature type="compositionally biased region" description="Basic and acidic residues" evidence="1">
    <location>
        <begin position="543"/>
        <end position="564"/>
    </location>
</feature>
<dbReference type="SUPFAM" id="SSF49344">
    <property type="entry name" value="CBD9-like"/>
    <property type="match status" value="1"/>
</dbReference>
<keyword evidence="3" id="KW-1185">Reference proteome</keyword>
<feature type="compositionally biased region" description="Polar residues" evidence="1">
    <location>
        <begin position="207"/>
        <end position="216"/>
    </location>
</feature>
<feature type="region of interest" description="Disordered" evidence="1">
    <location>
        <begin position="543"/>
        <end position="612"/>
    </location>
</feature>
<reference evidence="2" key="1">
    <citation type="journal article" date="2020" name="Fungal Divers.">
        <title>Resolving the Mortierellaceae phylogeny through synthesis of multi-gene phylogenetics and phylogenomics.</title>
        <authorList>
            <person name="Vandepol N."/>
            <person name="Liber J."/>
            <person name="Desiro A."/>
            <person name="Na H."/>
            <person name="Kennedy M."/>
            <person name="Barry K."/>
            <person name="Grigoriev I.V."/>
            <person name="Miller A.N."/>
            <person name="O'Donnell K."/>
            <person name="Stajich J.E."/>
            <person name="Bonito G."/>
        </authorList>
    </citation>
    <scope>NUCLEOTIDE SEQUENCE</scope>
    <source>
        <strain evidence="2">CK1249</strain>
    </source>
</reference>